<dbReference type="EMBL" id="LGHJ01000011">
    <property type="protein sequence ID" value="KPL76719.1"/>
    <property type="molecule type" value="Genomic_DNA"/>
</dbReference>
<protein>
    <submittedName>
        <fullName evidence="6">HIT family hydrolase</fullName>
    </submittedName>
</protein>
<evidence type="ECO:0000256" key="1">
    <source>
        <dbReference type="ARBA" id="ARBA00022741"/>
    </source>
</evidence>
<dbReference type="GO" id="GO:0000166">
    <property type="term" value="F:nucleotide binding"/>
    <property type="evidence" value="ECO:0007669"/>
    <property type="project" value="UniProtKB-KW"/>
</dbReference>
<evidence type="ECO:0000256" key="4">
    <source>
        <dbReference type="PROSITE-ProRule" id="PRU00464"/>
    </source>
</evidence>
<feature type="short sequence motif" description="Histidine triad motif" evidence="4">
    <location>
        <begin position="118"/>
        <end position="122"/>
    </location>
</feature>
<evidence type="ECO:0000313" key="7">
    <source>
        <dbReference type="Proteomes" id="UP000050514"/>
    </source>
</evidence>
<accession>A0A0P6XTW4</accession>
<evidence type="ECO:0000256" key="3">
    <source>
        <dbReference type="PIRSR" id="PIRSR639383-2"/>
    </source>
</evidence>
<feature type="domain" description="HIT" evidence="5">
    <location>
        <begin position="23"/>
        <end position="133"/>
    </location>
</feature>
<dbReference type="InterPro" id="IPR039383">
    <property type="entry name" value="FHIT"/>
</dbReference>
<dbReference type="Proteomes" id="UP000050514">
    <property type="component" value="Unassembled WGS sequence"/>
</dbReference>
<dbReference type="CDD" id="cd01275">
    <property type="entry name" value="FHIT"/>
    <property type="match status" value="1"/>
</dbReference>
<dbReference type="AlphaFoldDB" id="A0A0P6XTW4"/>
<dbReference type="InterPro" id="IPR011146">
    <property type="entry name" value="HIT-like"/>
</dbReference>
<proteinExistence type="predicted"/>
<dbReference type="SUPFAM" id="SSF54197">
    <property type="entry name" value="HIT-like"/>
    <property type="match status" value="1"/>
</dbReference>
<dbReference type="PANTHER" id="PTHR42997:SF1">
    <property type="entry name" value="AP-4-A PHOSPHORYLASE"/>
    <property type="match status" value="1"/>
</dbReference>
<dbReference type="OrthoDB" id="9784774at2"/>
<keyword evidence="1" id="KW-0547">Nucleotide-binding</keyword>
<reference evidence="6 7" key="1">
    <citation type="submission" date="2015-07" db="EMBL/GenBank/DDBJ databases">
        <title>Draft genome of Bellilinea caldifistulae DSM 17877.</title>
        <authorList>
            <person name="Hemp J."/>
            <person name="Ward L.M."/>
            <person name="Pace L.A."/>
            <person name="Fischer W.W."/>
        </authorList>
    </citation>
    <scope>NUCLEOTIDE SEQUENCE [LARGE SCALE GENOMIC DNA]</scope>
    <source>
        <strain evidence="6 7">GOMI-1</strain>
    </source>
</reference>
<dbReference type="InterPro" id="IPR052908">
    <property type="entry name" value="AP-4-A_phosphorylase"/>
</dbReference>
<evidence type="ECO:0000313" key="6">
    <source>
        <dbReference type="EMBL" id="KPL76719.1"/>
    </source>
</evidence>
<gene>
    <name evidence="6" type="ORF">AC812_05285</name>
</gene>
<dbReference type="STRING" id="360411.AC812_05285"/>
<organism evidence="6 7">
    <name type="scientific">Bellilinea caldifistulae</name>
    <dbReference type="NCBI Taxonomy" id="360411"/>
    <lineage>
        <taxon>Bacteria</taxon>
        <taxon>Bacillati</taxon>
        <taxon>Chloroflexota</taxon>
        <taxon>Anaerolineae</taxon>
        <taxon>Anaerolineales</taxon>
        <taxon>Anaerolineaceae</taxon>
        <taxon>Bellilinea</taxon>
    </lineage>
</organism>
<feature type="active site" description="Tele-AMP-histidine intermediate" evidence="2">
    <location>
        <position position="120"/>
    </location>
</feature>
<comment type="caution">
    <text evidence="6">The sequence shown here is derived from an EMBL/GenBank/DDBJ whole genome shotgun (WGS) entry which is preliminary data.</text>
</comment>
<dbReference type="PATRIC" id="fig|360411.5.peg.158"/>
<name>A0A0P6XTW4_9CHLR</name>
<keyword evidence="6" id="KW-0378">Hydrolase</keyword>
<dbReference type="PROSITE" id="PS51084">
    <property type="entry name" value="HIT_2"/>
    <property type="match status" value="1"/>
</dbReference>
<dbReference type="PANTHER" id="PTHR42997">
    <property type="entry name" value="HIT FAMILY HYDROLASE"/>
    <property type="match status" value="1"/>
</dbReference>
<dbReference type="GO" id="GO:0016787">
    <property type="term" value="F:hydrolase activity"/>
    <property type="evidence" value="ECO:0007669"/>
    <property type="project" value="UniProtKB-KW"/>
</dbReference>
<dbReference type="RefSeq" id="WP_061912791.1">
    <property type="nucleotide sequence ID" value="NZ_LGHJ01000011.1"/>
</dbReference>
<dbReference type="InterPro" id="IPR036265">
    <property type="entry name" value="HIT-like_sf"/>
</dbReference>
<dbReference type="Pfam" id="PF01230">
    <property type="entry name" value="HIT"/>
    <property type="match status" value="1"/>
</dbReference>
<sequence>MDHLWSPWRMKYIQGNEKSSQCVFCAAPHQEDGHENLIIARGERAYVILNRFPYTSGHIMVVPYDHQPSLSQLDEATRSEIIELLNRGLLVLQNVYKPEGFNVGANIGSVAGAGIAEHFHFHIVPRWAGDTNFMSTLAGTRVLPEALEDSFRRIREGWAALFEK</sequence>
<evidence type="ECO:0000259" key="5">
    <source>
        <dbReference type="PROSITE" id="PS51084"/>
    </source>
</evidence>
<evidence type="ECO:0000256" key="2">
    <source>
        <dbReference type="PIRSR" id="PIRSR639383-1"/>
    </source>
</evidence>
<feature type="binding site" evidence="3">
    <location>
        <position position="122"/>
    </location>
    <ligand>
        <name>substrate</name>
    </ligand>
</feature>
<dbReference type="Gene3D" id="3.30.428.10">
    <property type="entry name" value="HIT-like"/>
    <property type="match status" value="1"/>
</dbReference>
<feature type="binding site" evidence="3">
    <location>
        <position position="50"/>
    </location>
    <ligand>
        <name>substrate</name>
    </ligand>
</feature>
<keyword evidence="7" id="KW-1185">Reference proteome</keyword>